<name>A0ABW5G474_9PSEU</name>
<keyword evidence="2" id="KW-1185">Reference proteome</keyword>
<evidence type="ECO:0000313" key="2">
    <source>
        <dbReference type="Proteomes" id="UP001597417"/>
    </source>
</evidence>
<sequence length="96" mass="10327">MTENQEALRTLNAVRHQAEAAGFCFTHAGPLITGTRTRADHVDFLWLSLLNTASGSIGARYSAEDADRATGSNPPRALLSTTGGLKQVVFDVLDWP</sequence>
<comment type="caution">
    <text evidence="1">The sequence shown here is derived from an EMBL/GenBank/DDBJ whole genome shotgun (WGS) entry which is preliminary data.</text>
</comment>
<accession>A0ABW5G474</accession>
<dbReference type="RefSeq" id="WP_378270425.1">
    <property type="nucleotide sequence ID" value="NZ_JBHUKR010000022.1"/>
</dbReference>
<dbReference type="EMBL" id="JBHUKR010000022">
    <property type="protein sequence ID" value="MFD2421699.1"/>
    <property type="molecule type" value="Genomic_DNA"/>
</dbReference>
<reference evidence="2" key="1">
    <citation type="journal article" date="2019" name="Int. J. Syst. Evol. Microbiol.">
        <title>The Global Catalogue of Microorganisms (GCM) 10K type strain sequencing project: providing services to taxonomists for standard genome sequencing and annotation.</title>
        <authorList>
            <consortium name="The Broad Institute Genomics Platform"/>
            <consortium name="The Broad Institute Genome Sequencing Center for Infectious Disease"/>
            <person name="Wu L."/>
            <person name="Ma J."/>
        </authorList>
    </citation>
    <scope>NUCLEOTIDE SEQUENCE [LARGE SCALE GENOMIC DNA]</scope>
    <source>
        <strain evidence="2">CGMCC 4.7645</strain>
    </source>
</reference>
<proteinExistence type="predicted"/>
<organism evidence="1 2">
    <name type="scientific">Amycolatopsis pigmentata</name>
    <dbReference type="NCBI Taxonomy" id="450801"/>
    <lineage>
        <taxon>Bacteria</taxon>
        <taxon>Bacillati</taxon>
        <taxon>Actinomycetota</taxon>
        <taxon>Actinomycetes</taxon>
        <taxon>Pseudonocardiales</taxon>
        <taxon>Pseudonocardiaceae</taxon>
        <taxon>Amycolatopsis</taxon>
    </lineage>
</organism>
<evidence type="ECO:0000313" key="1">
    <source>
        <dbReference type="EMBL" id="MFD2421699.1"/>
    </source>
</evidence>
<protein>
    <submittedName>
        <fullName evidence="1">Uncharacterized protein</fullName>
    </submittedName>
</protein>
<dbReference type="Proteomes" id="UP001597417">
    <property type="component" value="Unassembled WGS sequence"/>
</dbReference>
<gene>
    <name evidence="1" type="ORF">ACFSXZ_35740</name>
</gene>